<protein>
    <submittedName>
        <fullName evidence="1">3'-5' exoribonuclease</fullName>
    </submittedName>
</protein>
<evidence type="ECO:0000313" key="1">
    <source>
        <dbReference type="EMBL" id="MBO1076398.1"/>
    </source>
</evidence>
<evidence type="ECO:0000313" key="2">
    <source>
        <dbReference type="Proteomes" id="UP001518990"/>
    </source>
</evidence>
<reference evidence="1 2" key="1">
    <citation type="submission" date="2020-09" db="EMBL/GenBank/DDBJ databases">
        <title>Roseomonas.</title>
        <authorList>
            <person name="Zhu W."/>
        </authorList>
    </citation>
    <scope>NUCLEOTIDE SEQUENCE [LARGE SCALE GENOMIC DNA]</scope>
    <source>
        <strain evidence="1 2">1311</strain>
    </source>
</reference>
<sequence>MIDSTLYLVVDIETDGPDPGPHSMLSFGCVATDAEGVRGEFSTTLDTLPGATGDAGTLAWWATQPEAWAAARRDPLPPEQAMARFVAWLRGLPAKPVFAACPLIFDAFWIDWYLRRFAGLRMRQAPRDEHGLFHGEALDIGSLAMGVLGIDHAAVVARRSWPESWLGGHDHNHDALADARGYASLLRELLRRRPLPKPRQ</sequence>
<accession>A0ABS3KIF3</accession>
<dbReference type="RefSeq" id="WP_237182890.1">
    <property type="nucleotide sequence ID" value="NZ_CP061091.1"/>
</dbReference>
<dbReference type="Gene3D" id="3.30.420.10">
    <property type="entry name" value="Ribonuclease H-like superfamily/Ribonuclease H"/>
    <property type="match status" value="1"/>
</dbReference>
<dbReference type="EMBL" id="JACTNF010000021">
    <property type="protein sequence ID" value="MBO1076398.1"/>
    <property type="molecule type" value="Genomic_DNA"/>
</dbReference>
<dbReference type="InterPro" id="IPR036397">
    <property type="entry name" value="RNaseH_sf"/>
</dbReference>
<organism evidence="1 2">
    <name type="scientific">Roseomonas marmotae</name>
    <dbReference type="NCBI Taxonomy" id="2768161"/>
    <lineage>
        <taxon>Bacteria</taxon>
        <taxon>Pseudomonadati</taxon>
        <taxon>Pseudomonadota</taxon>
        <taxon>Alphaproteobacteria</taxon>
        <taxon>Acetobacterales</taxon>
        <taxon>Roseomonadaceae</taxon>
        <taxon>Roseomonas</taxon>
    </lineage>
</organism>
<name>A0ABS3KIF3_9PROT</name>
<dbReference type="Proteomes" id="UP001518990">
    <property type="component" value="Unassembled WGS sequence"/>
</dbReference>
<gene>
    <name evidence="1" type="ORF">IAI60_17440</name>
</gene>
<dbReference type="InterPro" id="IPR012337">
    <property type="entry name" value="RNaseH-like_sf"/>
</dbReference>
<dbReference type="SUPFAM" id="SSF53098">
    <property type="entry name" value="Ribonuclease H-like"/>
    <property type="match status" value="1"/>
</dbReference>
<keyword evidence="2" id="KW-1185">Reference proteome</keyword>
<comment type="caution">
    <text evidence="1">The sequence shown here is derived from an EMBL/GenBank/DDBJ whole genome shotgun (WGS) entry which is preliminary data.</text>
</comment>
<proteinExistence type="predicted"/>